<dbReference type="Proteomes" id="UP000317650">
    <property type="component" value="Chromosome 11"/>
</dbReference>
<dbReference type="EMBL" id="PYDT01000007">
    <property type="protein sequence ID" value="THU57032.1"/>
    <property type="molecule type" value="Genomic_DNA"/>
</dbReference>
<organism evidence="2 3">
    <name type="scientific">Musa balbisiana</name>
    <name type="common">Banana</name>
    <dbReference type="NCBI Taxonomy" id="52838"/>
    <lineage>
        <taxon>Eukaryota</taxon>
        <taxon>Viridiplantae</taxon>
        <taxon>Streptophyta</taxon>
        <taxon>Embryophyta</taxon>
        <taxon>Tracheophyta</taxon>
        <taxon>Spermatophyta</taxon>
        <taxon>Magnoliopsida</taxon>
        <taxon>Liliopsida</taxon>
        <taxon>Zingiberales</taxon>
        <taxon>Musaceae</taxon>
        <taxon>Musa</taxon>
    </lineage>
</organism>
<dbReference type="AlphaFoldDB" id="A0A4S8J8P2"/>
<name>A0A4S8J8P2_MUSBA</name>
<keyword evidence="3" id="KW-1185">Reference proteome</keyword>
<evidence type="ECO:0000313" key="2">
    <source>
        <dbReference type="EMBL" id="THU57032.1"/>
    </source>
</evidence>
<dbReference type="PANTHER" id="PTHR36615:SF7">
    <property type="entry name" value="PROTEIN, PUTATIVE-RELATED"/>
    <property type="match status" value="1"/>
</dbReference>
<evidence type="ECO:0000313" key="3">
    <source>
        <dbReference type="Proteomes" id="UP000317650"/>
    </source>
</evidence>
<gene>
    <name evidence="2" type="ORF">C4D60_Mb11t23490</name>
</gene>
<accession>A0A4S8J8P2</accession>
<protein>
    <submittedName>
        <fullName evidence="2">Uncharacterized protein</fullName>
    </submittedName>
</protein>
<dbReference type="PANTHER" id="PTHR36615">
    <property type="entry name" value="PROTEIN, PUTATIVE-RELATED"/>
    <property type="match status" value="1"/>
</dbReference>
<reference evidence="2 3" key="1">
    <citation type="journal article" date="2019" name="Nat. Plants">
        <title>Genome sequencing of Musa balbisiana reveals subgenome evolution and function divergence in polyploid bananas.</title>
        <authorList>
            <person name="Yao X."/>
        </authorList>
    </citation>
    <scope>NUCLEOTIDE SEQUENCE [LARGE SCALE GENOMIC DNA]</scope>
    <source>
        <strain evidence="3">cv. DH-PKW</strain>
        <tissue evidence="2">Leaves</tissue>
    </source>
</reference>
<feature type="region of interest" description="Disordered" evidence="1">
    <location>
        <begin position="30"/>
        <end position="56"/>
    </location>
</feature>
<sequence>MGSSLLYIESLSPPIALHLTPLGARFIPASTHLTTDSGQGEKGRRRRRMEGGRKVALSGGRKYSSHRLIPRRGQVKASIVISLAQSLAALFSLAVARLA</sequence>
<comment type="caution">
    <text evidence="2">The sequence shown here is derived from an EMBL/GenBank/DDBJ whole genome shotgun (WGS) entry which is preliminary data.</text>
</comment>
<proteinExistence type="predicted"/>
<evidence type="ECO:0000256" key="1">
    <source>
        <dbReference type="SAM" id="MobiDB-lite"/>
    </source>
</evidence>